<dbReference type="Proteomes" id="UP000823775">
    <property type="component" value="Unassembled WGS sequence"/>
</dbReference>
<reference evidence="2 3" key="1">
    <citation type="journal article" date="2021" name="BMC Genomics">
        <title>Datura genome reveals duplications of psychoactive alkaloid biosynthetic genes and high mutation rate following tissue culture.</title>
        <authorList>
            <person name="Rajewski A."/>
            <person name="Carter-House D."/>
            <person name="Stajich J."/>
            <person name="Litt A."/>
        </authorList>
    </citation>
    <scope>NUCLEOTIDE SEQUENCE [LARGE SCALE GENOMIC DNA]</scope>
    <source>
        <strain evidence="2">AR-01</strain>
    </source>
</reference>
<sequence>MVVALQLVTFIPRLPSLRPAPTTKHTTSPPSHRNTTQQHLSPSPALPYFVSRPLSPSPPSPPSQRPHATSSPLTAGHGSNNNHATGATQFLHRKSPSPSPGEQHWPPTSINAEHHHHTPLTPAKP</sequence>
<gene>
    <name evidence="2" type="ORF">HAX54_002390</name>
</gene>
<comment type="caution">
    <text evidence="2">The sequence shown here is derived from an EMBL/GenBank/DDBJ whole genome shotgun (WGS) entry which is preliminary data.</text>
</comment>
<accession>A0ABS8WTZ0</accession>
<evidence type="ECO:0000313" key="2">
    <source>
        <dbReference type="EMBL" id="MCE3215445.1"/>
    </source>
</evidence>
<keyword evidence="3" id="KW-1185">Reference proteome</keyword>
<feature type="compositionally biased region" description="Low complexity" evidence="1">
    <location>
        <begin position="19"/>
        <end position="32"/>
    </location>
</feature>
<evidence type="ECO:0000313" key="3">
    <source>
        <dbReference type="Proteomes" id="UP000823775"/>
    </source>
</evidence>
<feature type="compositionally biased region" description="Polar residues" evidence="1">
    <location>
        <begin position="67"/>
        <end position="88"/>
    </location>
</feature>
<feature type="compositionally biased region" description="Pro residues" evidence="1">
    <location>
        <begin position="55"/>
        <end position="64"/>
    </location>
</feature>
<organism evidence="2 3">
    <name type="scientific">Datura stramonium</name>
    <name type="common">Jimsonweed</name>
    <name type="synonym">Common thornapple</name>
    <dbReference type="NCBI Taxonomy" id="4076"/>
    <lineage>
        <taxon>Eukaryota</taxon>
        <taxon>Viridiplantae</taxon>
        <taxon>Streptophyta</taxon>
        <taxon>Embryophyta</taxon>
        <taxon>Tracheophyta</taxon>
        <taxon>Spermatophyta</taxon>
        <taxon>Magnoliopsida</taxon>
        <taxon>eudicotyledons</taxon>
        <taxon>Gunneridae</taxon>
        <taxon>Pentapetalae</taxon>
        <taxon>asterids</taxon>
        <taxon>lamiids</taxon>
        <taxon>Solanales</taxon>
        <taxon>Solanaceae</taxon>
        <taxon>Solanoideae</taxon>
        <taxon>Datureae</taxon>
        <taxon>Datura</taxon>
    </lineage>
</organism>
<name>A0ABS8WTZ0_DATST</name>
<evidence type="ECO:0000256" key="1">
    <source>
        <dbReference type="SAM" id="MobiDB-lite"/>
    </source>
</evidence>
<feature type="region of interest" description="Disordered" evidence="1">
    <location>
        <begin position="15"/>
        <end position="125"/>
    </location>
</feature>
<proteinExistence type="predicted"/>
<protein>
    <submittedName>
        <fullName evidence="2">Uncharacterized protein</fullName>
    </submittedName>
</protein>
<dbReference type="EMBL" id="JACEIK010011076">
    <property type="protein sequence ID" value="MCE3215445.1"/>
    <property type="molecule type" value="Genomic_DNA"/>
</dbReference>